<dbReference type="Pfam" id="PF25597">
    <property type="entry name" value="SH3_retrovirus"/>
    <property type="match status" value="1"/>
</dbReference>
<evidence type="ECO:0000313" key="2">
    <source>
        <dbReference type="EMBL" id="MCI29805.1"/>
    </source>
</evidence>
<evidence type="ECO:0000259" key="1">
    <source>
        <dbReference type="Pfam" id="PF25597"/>
    </source>
</evidence>
<name>A0A392R2N1_9FABA</name>
<keyword evidence="3" id="KW-1185">Reference proteome</keyword>
<dbReference type="Proteomes" id="UP000265520">
    <property type="component" value="Unassembled WGS sequence"/>
</dbReference>
<organism evidence="2 3">
    <name type="scientific">Trifolium medium</name>
    <dbReference type="NCBI Taxonomy" id="97028"/>
    <lineage>
        <taxon>Eukaryota</taxon>
        <taxon>Viridiplantae</taxon>
        <taxon>Streptophyta</taxon>
        <taxon>Embryophyta</taxon>
        <taxon>Tracheophyta</taxon>
        <taxon>Spermatophyta</taxon>
        <taxon>Magnoliopsida</taxon>
        <taxon>eudicotyledons</taxon>
        <taxon>Gunneridae</taxon>
        <taxon>Pentapetalae</taxon>
        <taxon>rosids</taxon>
        <taxon>fabids</taxon>
        <taxon>Fabales</taxon>
        <taxon>Fabaceae</taxon>
        <taxon>Papilionoideae</taxon>
        <taxon>50 kb inversion clade</taxon>
        <taxon>NPAAA clade</taxon>
        <taxon>Hologalegina</taxon>
        <taxon>IRL clade</taxon>
        <taxon>Trifolieae</taxon>
        <taxon>Trifolium</taxon>
    </lineage>
</organism>
<feature type="domain" description="Retroviral polymerase SH3-like" evidence="1">
    <location>
        <begin position="66"/>
        <end position="100"/>
    </location>
</feature>
<reference evidence="2 3" key="1">
    <citation type="journal article" date="2018" name="Front. Plant Sci.">
        <title>Red Clover (Trifolium pratense) and Zigzag Clover (T. medium) - A Picture of Genomic Similarities and Differences.</title>
        <authorList>
            <person name="Dluhosova J."/>
            <person name="Istvanek J."/>
            <person name="Nedelnik J."/>
            <person name="Repkova J."/>
        </authorList>
    </citation>
    <scope>NUCLEOTIDE SEQUENCE [LARGE SCALE GENOMIC DNA]</scope>
    <source>
        <strain evidence="3">cv. 10/8</strain>
        <tissue evidence="2">Leaf</tissue>
    </source>
</reference>
<accession>A0A392R2N1</accession>
<sequence>MRVVFSCQDVWDLVKNGVHLIIESSTDTQNATHKERKNRTIMNMMLNKEIEWCDSISHVQLKVFGSIAYRHVPDQLRKKLNDKGQQMIFVGYHFTGGYRL</sequence>
<evidence type="ECO:0000313" key="3">
    <source>
        <dbReference type="Proteomes" id="UP000265520"/>
    </source>
</evidence>
<dbReference type="InterPro" id="IPR057670">
    <property type="entry name" value="SH3_retrovirus"/>
</dbReference>
<proteinExistence type="predicted"/>
<dbReference type="EMBL" id="LXQA010175133">
    <property type="protein sequence ID" value="MCI29805.1"/>
    <property type="molecule type" value="Genomic_DNA"/>
</dbReference>
<dbReference type="AlphaFoldDB" id="A0A392R2N1"/>
<protein>
    <submittedName>
        <fullName evidence="2">Retrovirus-related pol polyprotein from transposon TNT 1-94</fullName>
    </submittedName>
</protein>
<comment type="caution">
    <text evidence="2">The sequence shown here is derived from an EMBL/GenBank/DDBJ whole genome shotgun (WGS) entry which is preliminary data.</text>
</comment>